<dbReference type="SUPFAM" id="SSF103473">
    <property type="entry name" value="MFS general substrate transporter"/>
    <property type="match status" value="1"/>
</dbReference>
<dbReference type="SMART" id="SM00054">
    <property type="entry name" value="EFh"/>
    <property type="match status" value="2"/>
</dbReference>
<keyword evidence="4" id="KW-0106">Calcium</keyword>
<dbReference type="PROSITE" id="PS50850">
    <property type="entry name" value="MFS"/>
    <property type="match status" value="1"/>
</dbReference>
<dbReference type="Pfam" id="PF13499">
    <property type="entry name" value="EF-hand_7"/>
    <property type="match status" value="1"/>
</dbReference>
<evidence type="ECO:0000256" key="4">
    <source>
        <dbReference type="ARBA" id="ARBA00022837"/>
    </source>
</evidence>
<dbReference type="Gene3D" id="1.20.1250.20">
    <property type="entry name" value="MFS general substrate transporter like domains"/>
    <property type="match status" value="1"/>
</dbReference>
<comment type="caution">
    <text evidence="11">The sequence shown here is derived from an EMBL/GenBank/DDBJ whole genome shotgun (WGS) entry which is preliminary data.</text>
</comment>
<dbReference type="InterPro" id="IPR005829">
    <property type="entry name" value="Sugar_transporter_CS"/>
</dbReference>
<evidence type="ECO:0000256" key="1">
    <source>
        <dbReference type="ARBA" id="ARBA00004141"/>
    </source>
</evidence>
<dbReference type="Pfam" id="PF07690">
    <property type="entry name" value="MFS_1"/>
    <property type="match status" value="1"/>
</dbReference>
<evidence type="ECO:0000259" key="9">
    <source>
        <dbReference type="PROSITE" id="PS50222"/>
    </source>
</evidence>
<evidence type="ECO:0000256" key="3">
    <source>
        <dbReference type="ARBA" id="ARBA00022737"/>
    </source>
</evidence>
<gene>
    <name evidence="11" type="ORF">CCMP2556_LOCUS52481</name>
</gene>
<feature type="repeat" description="PPR" evidence="7">
    <location>
        <begin position="823"/>
        <end position="857"/>
    </location>
</feature>
<evidence type="ECO:0000256" key="7">
    <source>
        <dbReference type="PROSITE-ProRule" id="PRU00708"/>
    </source>
</evidence>
<dbReference type="InterPro" id="IPR002048">
    <property type="entry name" value="EF_hand_dom"/>
</dbReference>
<evidence type="ECO:0000256" key="2">
    <source>
        <dbReference type="ARBA" id="ARBA00022692"/>
    </source>
</evidence>
<evidence type="ECO:0000256" key="8">
    <source>
        <dbReference type="SAM" id="Phobius"/>
    </source>
</evidence>
<dbReference type="PROSITE" id="PS50222">
    <property type="entry name" value="EF_HAND_2"/>
    <property type="match status" value="1"/>
</dbReference>
<feature type="transmembrane region" description="Helical" evidence="8">
    <location>
        <begin position="171"/>
        <end position="189"/>
    </location>
</feature>
<evidence type="ECO:0000313" key="12">
    <source>
        <dbReference type="Proteomes" id="UP001642484"/>
    </source>
</evidence>
<dbReference type="InterPro" id="IPR002885">
    <property type="entry name" value="PPR_rpt"/>
</dbReference>
<dbReference type="InterPro" id="IPR011992">
    <property type="entry name" value="EF-hand-dom_pair"/>
</dbReference>
<feature type="transmembrane region" description="Helical" evidence="8">
    <location>
        <begin position="261"/>
        <end position="282"/>
    </location>
</feature>
<comment type="subcellular location">
    <subcellularLocation>
        <location evidence="1">Membrane</location>
        <topology evidence="1">Multi-pass membrane protein</topology>
    </subcellularLocation>
</comment>
<feature type="transmembrane region" description="Helical" evidence="8">
    <location>
        <begin position="440"/>
        <end position="458"/>
    </location>
</feature>
<feature type="domain" description="Major facilitator superfamily (MFS) profile" evidence="10">
    <location>
        <begin position="170"/>
        <end position="545"/>
    </location>
</feature>
<feature type="domain" description="EF-hand" evidence="9">
    <location>
        <begin position="90"/>
        <end position="125"/>
    </location>
</feature>
<dbReference type="InterPro" id="IPR011990">
    <property type="entry name" value="TPR-like_helical_dom_sf"/>
</dbReference>
<dbReference type="Gene3D" id="1.10.238.10">
    <property type="entry name" value="EF-hand"/>
    <property type="match status" value="1"/>
</dbReference>
<accession>A0ABP0SLW4</accession>
<dbReference type="InterPro" id="IPR036259">
    <property type="entry name" value="MFS_trans_sf"/>
</dbReference>
<dbReference type="PANTHER" id="PTHR47447">
    <property type="entry name" value="OS03G0856100 PROTEIN"/>
    <property type="match status" value="1"/>
</dbReference>
<keyword evidence="12" id="KW-1185">Reference proteome</keyword>
<organism evidence="11 12">
    <name type="scientific">Durusdinium trenchii</name>
    <dbReference type="NCBI Taxonomy" id="1381693"/>
    <lineage>
        <taxon>Eukaryota</taxon>
        <taxon>Sar</taxon>
        <taxon>Alveolata</taxon>
        <taxon>Dinophyceae</taxon>
        <taxon>Suessiales</taxon>
        <taxon>Symbiodiniaceae</taxon>
        <taxon>Durusdinium</taxon>
    </lineage>
</organism>
<dbReference type="PANTHER" id="PTHR47447:SF17">
    <property type="entry name" value="OS12G0638900 PROTEIN"/>
    <property type="match status" value="1"/>
</dbReference>
<sequence>MLRAARAARGLRSGCRVWANRQVLLQPLLVSGPHPCLAGPVGGRWALDRAFSTKEPPKAEDVETLSLSSEELALIIPPRNFIQALRVASAQPEELKRAFARLDVDQSGTLCATELRRLMAEVKGHHATDAELDRAVTAILDTYHRGTDGALSFSEFEEAVLSMASPVDRRAYYLAAAIGVAFGGFSVTFPMGPTLIQTFGMTQLQFGTLTTAFAVAKLCGNIPSSMLSDAYGRKPLLVMGLMSIATGIAGVAFATCYEQLMVLRLAIGLGVASTFTSAGMYVTDISHPLNSARTRAPMQMGMSAGLLIGPACGGYLLENVGLELMSLGVGASSFCTALCVFALLPETHRLRPGERQRGVLDTLKSWAPILSLKPFRQMISFGWCYNAAFWGAAALIPLIYVDLALSPAVVGGLSTANALVSLSVTPLVAKTADRFGKMQVVLPGALLYGVSLMMVPQVTTLIELLPVLAAMQIGACMCGQAQMHAMDLAPVKDRAKVPSLWNTFGDTGMLFSSFSAALMAERFGLGSAFSSEGLLPGVARGQRRHGLCDARVSVRALRKMPMQCESQALSDSGAWNPALSALALLSRKALGVSPPKRQEALQQLWASQAFLETKKHFAQAIHAFGRHRRWQEGNLLLAEMSRRHLGPCKYSFSAAISACAAATTWETAMLLMFEPSAGSIELDLIAISSLLSACEKASRWLEALQLCADAERQGMELDLVALNTVISSCGKAFAWTLALALLAQLEPKRFSPNLVTYSSCISACERGQQWPRALHLLGDAQGQGLQPDGILLGASISACEKGRGWAQALHLLQEAREWKLFPDTTSYNAALTALSKSHLWEEALHLFQQMPNLDAISWDVACEAAQLGHQWRQVLSLLTEMDKQLLPRSDFSYLSALTACISSEHWQRALLLWETLEGEKTPETRPEAPNAQLRLTVLEALERSSQWQKALQLSLDGADRALYMGCVRTLMRSGELAAALQLYATLEEEGVVQPWISEFELDLHGFTFEAAYIISAFALLRRAVAPVPGALPRSRPLCLVVGRGHGSAAAPVLPQLMDALPVELQTLGKMGPCARLLVGWWKAMLAGSLDQVLMFVPGTWELPVRWYVASAIVGFLVTVFFVVFGNSNKRKYKLEEEEDQENLPLNEASTICCTPERGGRTEAQAGFVAYVLGSALCEANAAFSLCPWNFEGCTSIEEVLKCIWKNPVPKDLSVGYSALSQSVREIHVAMVKCAAGKQTHFCILYTLTSGAELFGGAPSEQSVGLELEEEVVGLRKRRGQAGVASPSCEGRYFGRLVNMSWDTMACHFNSKHVENEVNVENELSWAKLRGISWLRSRMPAWVMNIKNTSGQSLHISTNLAAV</sequence>
<evidence type="ECO:0000259" key="10">
    <source>
        <dbReference type="PROSITE" id="PS50850"/>
    </source>
</evidence>
<evidence type="ECO:0000256" key="5">
    <source>
        <dbReference type="ARBA" id="ARBA00022989"/>
    </source>
</evidence>
<keyword evidence="3" id="KW-0677">Repeat</keyword>
<keyword evidence="5 8" id="KW-1133">Transmembrane helix</keyword>
<protein>
    <submittedName>
        <fullName evidence="11">Uncharacterized protein</fullName>
    </submittedName>
</protein>
<dbReference type="PROSITE" id="PS00018">
    <property type="entry name" value="EF_HAND_1"/>
    <property type="match status" value="1"/>
</dbReference>
<evidence type="ECO:0000313" key="11">
    <source>
        <dbReference type="EMBL" id="CAK9113392.1"/>
    </source>
</evidence>
<dbReference type="CDD" id="cd17325">
    <property type="entry name" value="MFS_MdtG_SLC18_like"/>
    <property type="match status" value="1"/>
</dbReference>
<dbReference type="Proteomes" id="UP001642484">
    <property type="component" value="Unassembled WGS sequence"/>
</dbReference>
<dbReference type="InterPro" id="IPR020846">
    <property type="entry name" value="MFS_dom"/>
</dbReference>
<dbReference type="SUPFAM" id="SSF47473">
    <property type="entry name" value="EF-hand"/>
    <property type="match status" value="1"/>
</dbReference>
<feature type="transmembrane region" description="Helical" evidence="8">
    <location>
        <begin position="407"/>
        <end position="428"/>
    </location>
</feature>
<feature type="transmembrane region" description="Helical" evidence="8">
    <location>
        <begin position="383"/>
        <end position="401"/>
    </location>
</feature>
<feature type="repeat" description="PPR" evidence="7">
    <location>
        <begin position="753"/>
        <end position="787"/>
    </location>
</feature>
<proteinExistence type="predicted"/>
<dbReference type="EMBL" id="CAXAMN010027850">
    <property type="protein sequence ID" value="CAK9113392.1"/>
    <property type="molecule type" value="Genomic_DNA"/>
</dbReference>
<feature type="transmembrane region" description="Helical" evidence="8">
    <location>
        <begin position="1106"/>
        <end position="1124"/>
    </location>
</feature>
<name>A0ABP0SLW4_9DINO</name>
<keyword evidence="2 8" id="KW-0812">Transmembrane</keyword>
<feature type="transmembrane region" description="Helical" evidence="8">
    <location>
        <begin position="236"/>
        <end position="255"/>
    </location>
</feature>
<dbReference type="PROSITE" id="PS51375">
    <property type="entry name" value="PPR"/>
    <property type="match status" value="2"/>
</dbReference>
<dbReference type="Pfam" id="PF01535">
    <property type="entry name" value="PPR"/>
    <property type="match status" value="1"/>
</dbReference>
<dbReference type="Gene3D" id="1.25.40.10">
    <property type="entry name" value="Tetratricopeptide repeat domain"/>
    <property type="match status" value="2"/>
</dbReference>
<keyword evidence="6 8" id="KW-0472">Membrane</keyword>
<evidence type="ECO:0000256" key="6">
    <source>
        <dbReference type="ARBA" id="ARBA00023136"/>
    </source>
</evidence>
<dbReference type="CDD" id="cd00051">
    <property type="entry name" value="EFh"/>
    <property type="match status" value="1"/>
</dbReference>
<reference evidence="11 12" key="1">
    <citation type="submission" date="2024-02" db="EMBL/GenBank/DDBJ databases">
        <authorList>
            <person name="Chen Y."/>
            <person name="Shah S."/>
            <person name="Dougan E. K."/>
            <person name="Thang M."/>
            <person name="Chan C."/>
        </authorList>
    </citation>
    <scope>NUCLEOTIDE SEQUENCE [LARGE SCALE GENOMIC DNA]</scope>
</reference>
<dbReference type="InterPro" id="IPR011701">
    <property type="entry name" value="MFS"/>
</dbReference>
<dbReference type="PROSITE" id="PS00216">
    <property type="entry name" value="SUGAR_TRANSPORT_1"/>
    <property type="match status" value="1"/>
</dbReference>
<dbReference type="Pfam" id="PF13812">
    <property type="entry name" value="PPR_3"/>
    <property type="match status" value="1"/>
</dbReference>
<feature type="transmembrane region" description="Helical" evidence="8">
    <location>
        <begin position="324"/>
        <end position="344"/>
    </location>
</feature>
<dbReference type="InterPro" id="IPR018247">
    <property type="entry name" value="EF_Hand_1_Ca_BS"/>
</dbReference>